<dbReference type="PANTHER" id="PTHR23028">
    <property type="entry name" value="ACETYLTRANSFERASE"/>
    <property type="match status" value="1"/>
</dbReference>
<dbReference type="RefSeq" id="WP_135772484.1">
    <property type="nucleotide sequence ID" value="NZ_RQEY01000003.1"/>
</dbReference>
<evidence type="ECO:0000313" key="3">
    <source>
        <dbReference type="EMBL" id="TGK44108.1"/>
    </source>
</evidence>
<sequence length="396" mass="45953">MLKYLYAKNDAEIPSLNGLRALSIFMVIIFHLGTGAGKVLVSDGEILTTIIVNLQSSVDLFFMLSGFLIYGGLLDEYGRSSKIDLKKFYLKRTFRIIPAYYICLIVHFIQTKAAYKIGEKMTSPSPEILIIKEKLANSLSNSWTDFLYISNFFHDRLFSFGWSLSIEEQFYLVVPPLCSILLFKQKAEMRRIILVVLYFIPMIIRGFYYHFGFTADWTSFHTESRFDAIIVGMLLTELVRWKPEFLKNTSRTKNLGFSIGAALSLCIALLMSRTNINSIFIHTYFQFSFAVLFIACLLEGNFWNFIFRSRFFTPIARTSYTMYLWHGMFLLAALRFIFKNNLPSGLEAGPYLLLGIYTVLFVFVVCVPIFYITERPFLAIRDYILKRMKKKELQTK</sequence>
<feature type="transmembrane region" description="Helical" evidence="1">
    <location>
        <begin position="192"/>
        <end position="211"/>
    </location>
</feature>
<dbReference type="GO" id="GO:0009103">
    <property type="term" value="P:lipopolysaccharide biosynthetic process"/>
    <property type="evidence" value="ECO:0007669"/>
    <property type="project" value="TreeGrafter"/>
</dbReference>
<feature type="transmembrane region" description="Helical" evidence="1">
    <location>
        <begin position="255"/>
        <end position="272"/>
    </location>
</feature>
<feature type="transmembrane region" description="Helical" evidence="1">
    <location>
        <begin position="21"/>
        <end position="40"/>
    </location>
</feature>
<dbReference type="InterPro" id="IPR050879">
    <property type="entry name" value="Acyltransferase_3"/>
</dbReference>
<protein>
    <submittedName>
        <fullName evidence="3">Acyltransferase</fullName>
    </submittedName>
</protein>
<proteinExistence type="predicted"/>
<feature type="transmembrane region" description="Helical" evidence="1">
    <location>
        <begin position="46"/>
        <end position="73"/>
    </location>
</feature>
<feature type="transmembrane region" description="Helical" evidence="1">
    <location>
        <begin position="94"/>
        <end position="115"/>
    </location>
</feature>
<reference evidence="3" key="1">
    <citation type="journal article" date="2019" name="PLoS Negl. Trop. Dis.">
        <title>Revisiting the worldwide diversity of Leptospira species in the environment.</title>
        <authorList>
            <person name="Vincent A.T."/>
            <person name="Schiettekatte O."/>
            <person name="Bourhy P."/>
            <person name="Veyrier F.J."/>
            <person name="Picardeau M."/>
        </authorList>
    </citation>
    <scope>NUCLEOTIDE SEQUENCE [LARGE SCALE GENOMIC DNA]</scope>
    <source>
        <strain evidence="3">201800301</strain>
    </source>
</reference>
<keyword evidence="4" id="KW-1185">Reference proteome</keyword>
<name>A0A4R9HC67_9LEPT</name>
<gene>
    <name evidence="3" type="ORF">EHO65_01595</name>
</gene>
<keyword evidence="3" id="KW-0012">Acyltransferase</keyword>
<feature type="transmembrane region" description="Helical" evidence="1">
    <location>
        <begin position="350"/>
        <end position="372"/>
    </location>
</feature>
<keyword evidence="1" id="KW-0472">Membrane</keyword>
<evidence type="ECO:0000313" key="4">
    <source>
        <dbReference type="Proteomes" id="UP000298097"/>
    </source>
</evidence>
<evidence type="ECO:0000256" key="1">
    <source>
        <dbReference type="SAM" id="Phobius"/>
    </source>
</evidence>
<dbReference type="GO" id="GO:0016020">
    <property type="term" value="C:membrane"/>
    <property type="evidence" value="ECO:0007669"/>
    <property type="project" value="TreeGrafter"/>
</dbReference>
<dbReference type="Proteomes" id="UP000298097">
    <property type="component" value="Unassembled WGS sequence"/>
</dbReference>
<feature type="transmembrane region" description="Helical" evidence="1">
    <location>
        <begin position="319"/>
        <end position="338"/>
    </location>
</feature>
<dbReference type="AlphaFoldDB" id="A0A4R9HC67"/>
<accession>A0A4R9HC67</accession>
<keyword evidence="1" id="KW-1133">Transmembrane helix</keyword>
<dbReference type="GO" id="GO:0016747">
    <property type="term" value="F:acyltransferase activity, transferring groups other than amino-acyl groups"/>
    <property type="evidence" value="ECO:0007669"/>
    <property type="project" value="InterPro"/>
</dbReference>
<dbReference type="EMBL" id="RQEY01000003">
    <property type="protein sequence ID" value="TGK44108.1"/>
    <property type="molecule type" value="Genomic_DNA"/>
</dbReference>
<dbReference type="PANTHER" id="PTHR23028:SF53">
    <property type="entry name" value="ACYL_TRANSF_3 DOMAIN-CONTAINING PROTEIN"/>
    <property type="match status" value="1"/>
</dbReference>
<dbReference type="OrthoDB" id="9767863at2"/>
<feature type="transmembrane region" description="Helical" evidence="1">
    <location>
        <begin position="160"/>
        <end position="183"/>
    </location>
</feature>
<dbReference type="InterPro" id="IPR002656">
    <property type="entry name" value="Acyl_transf_3_dom"/>
</dbReference>
<feature type="domain" description="Acyltransferase 3" evidence="2">
    <location>
        <begin position="14"/>
        <end position="368"/>
    </location>
</feature>
<dbReference type="Pfam" id="PF01757">
    <property type="entry name" value="Acyl_transf_3"/>
    <property type="match status" value="1"/>
</dbReference>
<keyword evidence="1" id="KW-0812">Transmembrane</keyword>
<evidence type="ECO:0000259" key="2">
    <source>
        <dbReference type="Pfam" id="PF01757"/>
    </source>
</evidence>
<organism evidence="3 4">
    <name type="scientific">Leptospira andrefontaineae</name>
    <dbReference type="NCBI Taxonomy" id="2484976"/>
    <lineage>
        <taxon>Bacteria</taxon>
        <taxon>Pseudomonadati</taxon>
        <taxon>Spirochaetota</taxon>
        <taxon>Spirochaetia</taxon>
        <taxon>Leptospirales</taxon>
        <taxon>Leptospiraceae</taxon>
        <taxon>Leptospira</taxon>
    </lineage>
</organism>
<comment type="caution">
    <text evidence="3">The sequence shown here is derived from an EMBL/GenBank/DDBJ whole genome shotgun (WGS) entry which is preliminary data.</text>
</comment>
<feature type="transmembrane region" description="Helical" evidence="1">
    <location>
        <begin position="284"/>
        <end position="307"/>
    </location>
</feature>
<keyword evidence="3" id="KW-0808">Transferase</keyword>